<organism evidence="6 7">
    <name type="scientific">Agrilus planipennis</name>
    <name type="common">Emerald ash borer</name>
    <name type="synonym">Agrilus marcopoli</name>
    <dbReference type="NCBI Taxonomy" id="224129"/>
    <lineage>
        <taxon>Eukaryota</taxon>
        <taxon>Metazoa</taxon>
        <taxon>Ecdysozoa</taxon>
        <taxon>Arthropoda</taxon>
        <taxon>Hexapoda</taxon>
        <taxon>Insecta</taxon>
        <taxon>Pterygota</taxon>
        <taxon>Neoptera</taxon>
        <taxon>Endopterygota</taxon>
        <taxon>Coleoptera</taxon>
        <taxon>Polyphaga</taxon>
        <taxon>Elateriformia</taxon>
        <taxon>Buprestoidea</taxon>
        <taxon>Buprestidae</taxon>
        <taxon>Agrilinae</taxon>
        <taxon>Agrilus</taxon>
    </lineage>
</organism>
<dbReference type="PROSITE" id="PS51450">
    <property type="entry name" value="LRR"/>
    <property type="match status" value="7"/>
</dbReference>
<dbReference type="InterPro" id="IPR000483">
    <property type="entry name" value="Cys-rich_flank_reg_C"/>
</dbReference>
<accession>A0A1W4XAP3</accession>
<evidence type="ECO:0000313" key="7">
    <source>
        <dbReference type="RefSeq" id="XP_018333196.1"/>
    </source>
</evidence>
<dbReference type="GeneID" id="108742466"/>
<dbReference type="GO" id="GO:0031012">
    <property type="term" value="C:extracellular matrix"/>
    <property type="evidence" value="ECO:0007669"/>
    <property type="project" value="TreeGrafter"/>
</dbReference>
<keyword evidence="3" id="KW-0677">Repeat</keyword>
<name>A0A1W4XAP3_AGRPL</name>
<dbReference type="KEGG" id="apln:108742466"/>
<dbReference type="InterPro" id="IPR003591">
    <property type="entry name" value="Leu-rich_rpt_typical-subtyp"/>
</dbReference>
<dbReference type="Pfam" id="PF13855">
    <property type="entry name" value="LRR_8"/>
    <property type="match status" value="6"/>
</dbReference>
<dbReference type="Proteomes" id="UP000192223">
    <property type="component" value="Unplaced"/>
</dbReference>
<dbReference type="PANTHER" id="PTHR24373">
    <property type="entry name" value="SLIT RELATED LEUCINE-RICH REPEAT NEURONAL PROTEIN"/>
    <property type="match status" value="1"/>
</dbReference>
<dbReference type="OrthoDB" id="5789657at2759"/>
<dbReference type="AlphaFoldDB" id="A0A1W4XAP3"/>
<evidence type="ECO:0000256" key="2">
    <source>
        <dbReference type="ARBA" id="ARBA00022729"/>
    </source>
</evidence>
<protein>
    <submittedName>
        <fullName evidence="7">Toll-like receptor 7 isoform X1</fullName>
    </submittedName>
</protein>
<keyword evidence="1" id="KW-0433">Leucine-rich repeat</keyword>
<dbReference type="InParanoid" id="A0A1W4XAP3"/>
<dbReference type="RefSeq" id="XP_018333196.1">
    <property type="nucleotide sequence ID" value="XM_018477694.1"/>
</dbReference>
<dbReference type="STRING" id="224129.A0A1W4XAP3"/>
<dbReference type="SUPFAM" id="SSF52058">
    <property type="entry name" value="L domain-like"/>
    <property type="match status" value="3"/>
</dbReference>
<evidence type="ECO:0000313" key="6">
    <source>
        <dbReference type="Proteomes" id="UP000192223"/>
    </source>
</evidence>
<evidence type="ECO:0000256" key="4">
    <source>
        <dbReference type="SAM" id="SignalP"/>
    </source>
</evidence>
<keyword evidence="6" id="KW-1185">Reference proteome</keyword>
<reference evidence="7" key="1">
    <citation type="submission" date="2025-08" db="UniProtKB">
        <authorList>
            <consortium name="RefSeq"/>
        </authorList>
    </citation>
    <scope>IDENTIFICATION</scope>
    <source>
        <tissue evidence="7">Entire body</tissue>
    </source>
</reference>
<dbReference type="InterPro" id="IPR050328">
    <property type="entry name" value="Dev_Immune_Receptor"/>
</dbReference>
<dbReference type="Pfam" id="PF13516">
    <property type="entry name" value="LRR_6"/>
    <property type="match status" value="1"/>
</dbReference>
<feature type="chain" id="PRO_5010694448" evidence="4">
    <location>
        <begin position="17"/>
        <end position="1072"/>
    </location>
</feature>
<dbReference type="SMART" id="SM00365">
    <property type="entry name" value="LRR_SD22"/>
    <property type="match status" value="7"/>
</dbReference>
<evidence type="ECO:0000259" key="5">
    <source>
        <dbReference type="SMART" id="SM00082"/>
    </source>
</evidence>
<evidence type="ECO:0000256" key="1">
    <source>
        <dbReference type="ARBA" id="ARBA00022614"/>
    </source>
</evidence>
<feature type="domain" description="LRRCT" evidence="5">
    <location>
        <begin position="879"/>
        <end position="931"/>
    </location>
</feature>
<feature type="signal peptide" evidence="4">
    <location>
        <begin position="1"/>
        <end position="16"/>
    </location>
</feature>
<dbReference type="CTD" id="36588"/>
<sequence>MDKLFFIMVLPLLSMGGYIPSRPRYGCPEDTLLLHPCECISESDVGISIKCENTNLAQAGVALNNLATLRVPIQMMYIRKCSISRLFGSLFYNLQINLLQIEDTPIDVIDDYAFLGVNNTLNELRLFNLSLKVFPTNAFQVLGNLTKLQISGHYLSELPKNAFASSISDKLVHLEITDGSLNFIPIESLQPLKKLKVLNLHNNAIQELKKNQFKGLREVEVLDLSFNNISRLDVSHVSDLIKLGWCNVSQNNLKELPRGTFARNSVLKLLNISHNKIKKLDSNSFRGLRFLRRLYISDNEINDIGRETFGTISKIGTIDLARNRLNKIDYQMFDNLKFVEVIDVSENQVSEIKKFAFRDLYLAEINLSKNNISKIQESAFQNCVNITVLDLSNNKLSEISPKSFDEVSYATELRLSHNLLSQMNQIPLTHMHGLKVLNVSYNQITTIPKATFPKLYELHTIDSSHNNLTEIFNAVFQTLFSLRTLDLSYNQLKIIKPGTFGTMPTLLHLNLNYNELEDIARSALTRLSSTRTLLIKGNNLQSLFQLPISVSHLDVSHNKLKGLPLKSWPSMNSLLSLDLSFNKIEDNLEKGTFESLLTLMELNLNFNGIRNVPWAALSDLSSLQHIHLKGNELSYLTRKAFGNLPVLLELDISLNSISNVSEEAFEGLLQLLYLNISHNTISLISNEAFKGLVSLKTLDLSFNKLEKLDNKSHGVLDYCLSLESLNISNNEFSSINKKTFPNDRYIPYKLNEIDLSFNFIPVLTNDLAISGGRFKKLNLSHNLISNIGKGVIGNLTQLEVIDLSFNKLEDELEEEFFNLSSVISEVYLSYNQLNDLPWCVFKKIKKLSVLDIRFNNFSEFSTDLQKLVENGTAVYFGGNPLICNCFVRPINRILKKQLTVAWYYKEIVCRKPHHLYGRPLFEVEDERLICSDIENGINSTRQQKDVTNLVPDIEFRAAERKSDDLILRWRILKNEDIANSRIIIKKRNDPLMVVYEEEVPYYQRKIIVPSKYLQFNDETEICILAKDSRGLLRGFYEQQCQFYSEIIKGGSFKIKCDVALVLSLIYSFTFLT</sequence>
<dbReference type="Gene3D" id="3.80.10.10">
    <property type="entry name" value="Ribonuclease Inhibitor"/>
    <property type="match status" value="6"/>
</dbReference>
<dbReference type="FunFam" id="3.80.10.10:FF:001164">
    <property type="entry name" value="GH01279p"/>
    <property type="match status" value="2"/>
</dbReference>
<keyword evidence="2 4" id="KW-0732">Signal</keyword>
<dbReference type="GO" id="GO:0005615">
    <property type="term" value="C:extracellular space"/>
    <property type="evidence" value="ECO:0007669"/>
    <property type="project" value="TreeGrafter"/>
</dbReference>
<dbReference type="InterPro" id="IPR001611">
    <property type="entry name" value="Leu-rich_rpt"/>
</dbReference>
<gene>
    <name evidence="7" type="primary">LOC108742466</name>
</gene>
<dbReference type="PRINTS" id="PR00019">
    <property type="entry name" value="LEURICHRPT"/>
</dbReference>
<evidence type="ECO:0000256" key="3">
    <source>
        <dbReference type="ARBA" id="ARBA00022737"/>
    </source>
</evidence>
<dbReference type="InterPro" id="IPR032675">
    <property type="entry name" value="LRR_dom_sf"/>
</dbReference>
<dbReference type="SMART" id="SM00082">
    <property type="entry name" value="LRRCT"/>
    <property type="match status" value="1"/>
</dbReference>
<dbReference type="SMART" id="SM00369">
    <property type="entry name" value="LRR_TYP"/>
    <property type="match status" value="23"/>
</dbReference>
<proteinExistence type="predicted"/>
<dbReference type="PANTHER" id="PTHR24373:SF275">
    <property type="entry name" value="TIR DOMAIN-CONTAINING PROTEIN"/>
    <property type="match status" value="1"/>
</dbReference>